<dbReference type="GO" id="GO:0006206">
    <property type="term" value="P:pyrimidine nucleobase metabolic process"/>
    <property type="evidence" value="ECO:0007669"/>
    <property type="project" value="TreeGrafter"/>
</dbReference>
<dbReference type="NCBIfam" id="TIGR01993">
    <property type="entry name" value="Pyr-5-nucltdase"/>
    <property type="match status" value="1"/>
</dbReference>
<dbReference type="SFLD" id="SFLDG01132">
    <property type="entry name" value="C1.5.3:_5'-Nucleotidase_Like"/>
    <property type="match status" value="1"/>
</dbReference>
<dbReference type="GO" id="GO:0008252">
    <property type="term" value="F:nucleotidase activity"/>
    <property type="evidence" value="ECO:0007669"/>
    <property type="project" value="TreeGrafter"/>
</dbReference>
<reference evidence="1" key="1">
    <citation type="journal article" date="2020" name="Stud. Mycol.">
        <title>101 Dothideomycetes genomes: a test case for predicting lifestyles and emergence of pathogens.</title>
        <authorList>
            <person name="Haridas S."/>
            <person name="Albert R."/>
            <person name="Binder M."/>
            <person name="Bloem J."/>
            <person name="Labutti K."/>
            <person name="Salamov A."/>
            <person name="Andreopoulos B."/>
            <person name="Baker S."/>
            <person name="Barry K."/>
            <person name="Bills G."/>
            <person name="Bluhm B."/>
            <person name="Cannon C."/>
            <person name="Castanera R."/>
            <person name="Culley D."/>
            <person name="Daum C."/>
            <person name="Ezra D."/>
            <person name="Gonzalez J."/>
            <person name="Henrissat B."/>
            <person name="Kuo A."/>
            <person name="Liang C."/>
            <person name="Lipzen A."/>
            <person name="Lutzoni F."/>
            <person name="Magnuson J."/>
            <person name="Mondo S."/>
            <person name="Nolan M."/>
            <person name="Ohm R."/>
            <person name="Pangilinan J."/>
            <person name="Park H.-J."/>
            <person name="Ramirez L."/>
            <person name="Alfaro M."/>
            <person name="Sun H."/>
            <person name="Tritt A."/>
            <person name="Yoshinaga Y."/>
            <person name="Zwiers L.-H."/>
            <person name="Turgeon B."/>
            <person name="Goodwin S."/>
            <person name="Spatafora J."/>
            <person name="Crous P."/>
            <person name="Grigoriev I."/>
        </authorList>
    </citation>
    <scope>NUCLEOTIDE SEQUENCE</scope>
    <source>
        <strain evidence="1">CBS 101060</strain>
    </source>
</reference>
<dbReference type="InterPro" id="IPR052791">
    <property type="entry name" value="SSM1_domain"/>
</dbReference>
<dbReference type="InterPro" id="IPR023214">
    <property type="entry name" value="HAD_sf"/>
</dbReference>
<dbReference type="NCBIfam" id="TIGR01509">
    <property type="entry name" value="HAD-SF-IA-v3"/>
    <property type="match status" value="1"/>
</dbReference>
<proteinExistence type="predicted"/>
<protein>
    <submittedName>
        <fullName evidence="1">Pyrimidine 5-nucleotidase</fullName>
    </submittedName>
</protein>
<dbReference type="InterPro" id="IPR036412">
    <property type="entry name" value="HAD-like_sf"/>
</dbReference>
<dbReference type="Gene3D" id="3.40.50.1000">
    <property type="entry name" value="HAD superfamily/HAD-like"/>
    <property type="match status" value="1"/>
</dbReference>
<dbReference type="SFLD" id="SFLDG01129">
    <property type="entry name" value="C1.5:_HAD__Beta-PGM__Phosphata"/>
    <property type="match status" value="1"/>
</dbReference>
<dbReference type="PANTHER" id="PTHR47438:SF1">
    <property type="entry name" value="PHOSPHATE METABOLISM PROTEIN 8-RELATED"/>
    <property type="match status" value="1"/>
</dbReference>
<name>A0A9P4VPD3_9PEZI</name>
<evidence type="ECO:0000313" key="2">
    <source>
        <dbReference type="Proteomes" id="UP000799429"/>
    </source>
</evidence>
<dbReference type="Pfam" id="PF00702">
    <property type="entry name" value="Hydrolase"/>
    <property type="match status" value="1"/>
</dbReference>
<dbReference type="AlphaFoldDB" id="A0A9P4VPD3"/>
<keyword evidence="2" id="KW-1185">Reference proteome</keyword>
<dbReference type="FunFam" id="1.10.150.450:FF:000001">
    <property type="entry name" value="SDT1p Pyrimidine nucleotidase"/>
    <property type="match status" value="1"/>
</dbReference>
<sequence length="232" mass="26673">MTDPDSPSKPVFFFDIDNCLYPKSTKVLHLMSDLIDKYFQEHLSLSQQDANALHMKYYKEYGLAIEGLVRHHKVDPLEYNRKVDDALPLEDIIKSNPELRKLLQDVDRSKVRLWLLTNAYVTHGKRVVSLLGIEDQFEGLTYCDYGAEKFICKPSKDMYDKAMAEAGVTDAEKCFFVDDSGTNVKGAHALGWHAVHLIESTEPEPAEKVGEYQIRHLEELREIFPQFFKSVT</sequence>
<dbReference type="Gene3D" id="1.10.150.450">
    <property type="match status" value="1"/>
</dbReference>
<dbReference type="PANTHER" id="PTHR47438">
    <property type="entry name" value="PHOSPHATE METABOLISM PROTEIN 8-RELATED"/>
    <property type="match status" value="1"/>
</dbReference>
<dbReference type="SUPFAM" id="SSF56784">
    <property type="entry name" value="HAD-like"/>
    <property type="match status" value="1"/>
</dbReference>
<gene>
    <name evidence="1" type="ORF">M501DRAFT_995713</name>
</gene>
<accession>A0A9P4VPD3</accession>
<organism evidence="1 2">
    <name type="scientific">Patellaria atrata CBS 101060</name>
    <dbReference type="NCBI Taxonomy" id="1346257"/>
    <lineage>
        <taxon>Eukaryota</taxon>
        <taxon>Fungi</taxon>
        <taxon>Dikarya</taxon>
        <taxon>Ascomycota</taxon>
        <taxon>Pezizomycotina</taxon>
        <taxon>Dothideomycetes</taxon>
        <taxon>Dothideomycetes incertae sedis</taxon>
        <taxon>Patellariales</taxon>
        <taxon>Patellariaceae</taxon>
        <taxon>Patellaria</taxon>
    </lineage>
</organism>
<evidence type="ECO:0000313" key="1">
    <source>
        <dbReference type="EMBL" id="KAF2837180.1"/>
    </source>
</evidence>
<dbReference type="GO" id="GO:0009166">
    <property type="term" value="P:nucleotide catabolic process"/>
    <property type="evidence" value="ECO:0007669"/>
    <property type="project" value="TreeGrafter"/>
</dbReference>
<dbReference type="SFLD" id="SFLDS00003">
    <property type="entry name" value="Haloacid_Dehalogenase"/>
    <property type="match status" value="1"/>
</dbReference>
<dbReference type="InterPro" id="IPR010237">
    <property type="entry name" value="Pyr-5-nucltdase"/>
</dbReference>
<dbReference type="InterPro" id="IPR006439">
    <property type="entry name" value="HAD-SF_hydro_IA"/>
</dbReference>
<dbReference type="Proteomes" id="UP000799429">
    <property type="component" value="Unassembled WGS sequence"/>
</dbReference>
<comment type="caution">
    <text evidence="1">The sequence shown here is derived from an EMBL/GenBank/DDBJ whole genome shotgun (WGS) entry which is preliminary data.</text>
</comment>
<dbReference type="EMBL" id="MU006100">
    <property type="protein sequence ID" value="KAF2837180.1"/>
    <property type="molecule type" value="Genomic_DNA"/>
</dbReference>
<dbReference type="OrthoDB" id="1065058at2759"/>